<name>A0ABT9UW50_9FIRM</name>
<organism evidence="1 2">
    <name type="scientific">Eubacterium multiforme</name>
    <dbReference type="NCBI Taxonomy" id="83339"/>
    <lineage>
        <taxon>Bacteria</taxon>
        <taxon>Bacillati</taxon>
        <taxon>Bacillota</taxon>
        <taxon>Clostridia</taxon>
        <taxon>Eubacteriales</taxon>
        <taxon>Eubacteriaceae</taxon>
        <taxon>Eubacterium</taxon>
    </lineage>
</organism>
<evidence type="ECO:0000313" key="1">
    <source>
        <dbReference type="EMBL" id="MDQ0150558.1"/>
    </source>
</evidence>
<gene>
    <name evidence="1" type="ORF">J2S18_002506</name>
</gene>
<reference evidence="1 2" key="1">
    <citation type="submission" date="2023-07" db="EMBL/GenBank/DDBJ databases">
        <title>Genomic Encyclopedia of Type Strains, Phase IV (KMG-IV): sequencing the most valuable type-strain genomes for metagenomic binning, comparative biology and taxonomic classification.</title>
        <authorList>
            <person name="Goeker M."/>
        </authorList>
    </citation>
    <scope>NUCLEOTIDE SEQUENCE [LARGE SCALE GENOMIC DNA]</scope>
    <source>
        <strain evidence="1 2">DSM 20694</strain>
    </source>
</reference>
<dbReference type="RefSeq" id="WP_307487282.1">
    <property type="nucleotide sequence ID" value="NZ_JAUSUF010000010.1"/>
</dbReference>
<sequence>MENINFEFWKMAYNMGCIDTSLLKQAVKTESNPFGEINQEQYKEICGQKFLI</sequence>
<proteinExistence type="predicted"/>
<dbReference type="Proteomes" id="UP001228504">
    <property type="component" value="Unassembled WGS sequence"/>
</dbReference>
<evidence type="ECO:0008006" key="3">
    <source>
        <dbReference type="Google" id="ProtNLM"/>
    </source>
</evidence>
<comment type="caution">
    <text evidence="1">The sequence shown here is derived from an EMBL/GenBank/DDBJ whole genome shotgun (WGS) entry which is preliminary data.</text>
</comment>
<keyword evidence="2" id="KW-1185">Reference proteome</keyword>
<protein>
    <recommendedName>
        <fullName evidence="3">XkdX family protein</fullName>
    </recommendedName>
</protein>
<accession>A0ABT9UW50</accession>
<dbReference type="EMBL" id="JAUSUF010000010">
    <property type="protein sequence ID" value="MDQ0150558.1"/>
    <property type="molecule type" value="Genomic_DNA"/>
</dbReference>
<evidence type="ECO:0000313" key="2">
    <source>
        <dbReference type="Proteomes" id="UP001228504"/>
    </source>
</evidence>